<gene>
    <name evidence="3" type="ORF">Pla163_30640</name>
</gene>
<feature type="active site" description="Proton acceptor" evidence="2">
    <location>
        <position position="72"/>
    </location>
</feature>
<feature type="binding site" evidence="2">
    <location>
        <position position="29"/>
    </location>
    <ligand>
        <name>substrate</name>
    </ligand>
</feature>
<feature type="binding site" evidence="2">
    <location>
        <begin position="198"/>
        <end position="200"/>
    </location>
    <ligand>
        <name>substrate</name>
    </ligand>
</feature>
<dbReference type="GO" id="GO:0005829">
    <property type="term" value="C:cytosol"/>
    <property type="evidence" value="ECO:0007669"/>
    <property type="project" value="TreeGrafter"/>
</dbReference>
<name>A0A518D365_9BACT</name>
<proteinExistence type="inferred from homology"/>
<keyword evidence="1 2" id="KW-0808">Transferase</keyword>
<dbReference type="OrthoDB" id="4191603at2"/>
<feature type="binding site" evidence="2">
    <location>
        <position position="41"/>
    </location>
    <ligand>
        <name>substrate</name>
    </ligand>
</feature>
<dbReference type="PROSITE" id="PS01066">
    <property type="entry name" value="UPP_SYNTHASE"/>
    <property type="match status" value="1"/>
</dbReference>
<dbReference type="GO" id="GO:0030145">
    <property type="term" value="F:manganese ion binding"/>
    <property type="evidence" value="ECO:0007669"/>
    <property type="project" value="TreeGrafter"/>
</dbReference>
<evidence type="ECO:0000313" key="3">
    <source>
        <dbReference type="EMBL" id="QDU85917.1"/>
    </source>
</evidence>
<feature type="active site" evidence="2">
    <location>
        <position position="24"/>
    </location>
</feature>
<evidence type="ECO:0000256" key="2">
    <source>
        <dbReference type="HAMAP-Rule" id="MF_01139"/>
    </source>
</evidence>
<dbReference type="EMBL" id="CP036290">
    <property type="protein sequence ID" value="QDU85917.1"/>
    <property type="molecule type" value="Genomic_DNA"/>
</dbReference>
<feature type="binding site" evidence="2">
    <location>
        <position position="75"/>
    </location>
    <ligand>
        <name>substrate</name>
    </ligand>
</feature>
<feature type="binding site" evidence="2">
    <location>
        <begin position="69"/>
        <end position="71"/>
    </location>
    <ligand>
        <name>substrate</name>
    </ligand>
</feature>
<dbReference type="PANTHER" id="PTHR10291">
    <property type="entry name" value="DEHYDRODOLICHYL DIPHOSPHATE SYNTHASE FAMILY MEMBER"/>
    <property type="match status" value="1"/>
</dbReference>
<evidence type="ECO:0000313" key="4">
    <source>
        <dbReference type="Proteomes" id="UP000319342"/>
    </source>
</evidence>
<feature type="binding site" evidence="2">
    <location>
        <position position="192"/>
    </location>
    <ligand>
        <name>substrate</name>
    </ligand>
</feature>
<accession>A0A518D365</accession>
<dbReference type="Proteomes" id="UP000319342">
    <property type="component" value="Chromosome"/>
</dbReference>
<dbReference type="InterPro" id="IPR001441">
    <property type="entry name" value="UPP_synth-like"/>
</dbReference>
<comment type="similarity">
    <text evidence="2">Belongs to the UPP synthase family.</text>
</comment>
<dbReference type="EC" id="2.5.1.-" evidence="2"/>
<dbReference type="GO" id="GO:0016094">
    <property type="term" value="P:polyprenol biosynthetic process"/>
    <property type="evidence" value="ECO:0007669"/>
    <property type="project" value="TreeGrafter"/>
</dbReference>
<comment type="subunit">
    <text evidence="2">Homodimer.</text>
</comment>
<keyword evidence="2" id="KW-0479">Metal-binding</keyword>
<dbReference type="NCBIfam" id="TIGR00055">
    <property type="entry name" value="uppS"/>
    <property type="match status" value="1"/>
</dbReference>
<comment type="function">
    <text evidence="2">Catalyzes the condensation of isopentenyl diphosphate (IPP) with allylic pyrophosphates generating different type of terpenoids.</text>
</comment>
<keyword evidence="2" id="KW-0460">Magnesium</keyword>
<feature type="binding site" evidence="2">
    <location>
        <position position="24"/>
    </location>
    <ligand>
        <name>Mg(2+)</name>
        <dbReference type="ChEBI" id="CHEBI:18420"/>
    </ligand>
</feature>
<dbReference type="InterPro" id="IPR036424">
    <property type="entry name" value="UPP_synth-like_sf"/>
</dbReference>
<dbReference type="HAMAP" id="MF_01139">
    <property type="entry name" value="ISPT"/>
    <property type="match status" value="1"/>
</dbReference>
<dbReference type="AlphaFoldDB" id="A0A518D365"/>
<feature type="binding site" evidence="2">
    <location>
        <position position="37"/>
    </location>
    <ligand>
        <name>substrate</name>
    </ligand>
</feature>
<feature type="binding site" evidence="2">
    <location>
        <position position="73"/>
    </location>
    <ligand>
        <name>substrate</name>
    </ligand>
</feature>
<organism evidence="3 4">
    <name type="scientific">Rohdeia mirabilis</name>
    <dbReference type="NCBI Taxonomy" id="2528008"/>
    <lineage>
        <taxon>Bacteria</taxon>
        <taxon>Pseudomonadati</taxon>
        <taxon>Planctomycetota</taxon>
        <taxon>Planctomycetia</taxon>
        <taxon>Planctomycetia incertae sedis</taxon>
        <taxon>Rohdeia</taxon>
    </lineage>
</organism>
<dbReference type="PANTHER" id="PTHR10291:SF0">
    <property type="entry name" value="DEHYDRODOLICHYL DIPHOSPHATE SYNTHASE 2"/>
    <property type="match status" value="1"/>
</dbReference>
<dbReference type="InterPro" id="IPR018520">
    <property type="entry name" value="UPP_synth-like_CS"/>
</dbReference>
<dbReference type="GO" id="GO:0000287">
    <property type="term" value="F:magnesium ion binding"/>
    <property type="evidence" value="ECO:0007669"/>
    <property type="project" value="UniProtKB-UniRule"/>
</dbReference>
<dbReference type="Gene3D" id="3.40.1180.10">
    <property type="entry name" value="Decaprenyl diphosphate synthase-like"/>
    <property type="match status" value="1"/>
</dbReference>
<feature type="binding site" evidence="2">
    <location>
        <begin position="25"/>
        <end position="28"/>
    </location>
    <ligand>
        <name>substrate</name>
    </ligand>
</feature>
<dbReference type="RefSeq" id="WP_145190173.1">
    <property type="nucleotide sequence ID" value="NZ_CP036290.1"/>
</dbReference>
<feature type="binding site" evidence="2">
    <location>
        <position position="211"/>
    </location>
    <ligand>
        <name>Mg(2+)</name>
        <dbReference type="ChEBI" id="CHEBI:18420"/>
    </ligand>
</feature>
<keyword evidence="4" id="KW-1185">Reference proteome</keyword>
<dbReference type="SUPFAM" id="SSF64005">
    <property type="entry name" value="Undecaprenyl diphosphate synthase"/>
    <property type="match status" value="1"/>
</dbReference>
<dbReference type="CDD" id="cd00475">
    <property type="entry name" value="Cis_IPPS"/>
    <property type="match status" value="1"/>
</dbReference>
<sequence length="256" mass="28782">MPKRPIQRPDLAGPFPENVAIIMDGNGRWAEGKGLRRVFGHRRGANVVRDITTACAEMGMNSLTLYAFSVENWQRPEREIRYLMRLLERYLVEERPTLMENDIRLRGIGRLADLPAGPLATLRETERLTADNTGMTLRLALSYGGRSEIADAVKSVVEDVRKGALDPADIDEETLRAHLYDPHTPDPDLVIRTAGEMRLSNFLLWQASYSELYVCDVCWPQFGRDQLLAAIHSYAGRVRKFGGLTGPKRAQLGPAH</sequence>
<dbReference type="FunFam" id="3.40.1180.10:FF:000001">
    <property type="entry name" value="(2E,6E)-farnesyl-diphosphate-specific ditrans,polycis-undecaprenyl-diphosphate synthase"/>
    <property type="match status" value="1"/>
</dbReference>
<dbReference type="GO" id="GO:0008834">
    <property type="term" value="F:ditrans,polycis-undecaprenyl-diphosphate synthase [(2E,6E)-farnesyl-diphosphate specific] activity"/>
    <property type="evidence" value="ECO:0007669"/>
    <property type="project" value="TreeGrafter"/>
</dbReference>
<comment type="cofactor">
    <cofactor evidence="2">
        <name>Mg(2+)</name>
        <dbReference type="ChEBI" id="CHEBI:18420"/>
    </cofactor>
    <text evidence="2">Binds 2 magnesium ions per subunit.</text>
</comment>
<dbReference type="Pfam" id="PF01255">
    <property type="entry name" value="Prenyltransf"/>
    <property type="match status" value="1"/>
</dbReference>
<protein>
    <recommendedName>
        <fullName evidence="2">Isoprenyl transferase</fullName>
        <ecNumber evidence="2">2.5.1.-</ecNumber>
    </recommendedName>
</protein>
<evidence type="ECO:0000256" key="1">
    <source>
        <dbReference type="ARBA" id="ARBA00022679"/>
    </source>
</evidence>
<reference evidence="3 4" key="1">
    <citation type="submission" date="2019-02" db="EMBL/GenBank/DDBJ databases">
        <title>Deep-cultivation of Planctomycetes and their phenomic and genomic characterization uncovers novel biology.</title>
        <authorList>
            <person name="Wiegand S."/>
            <person name="Jogler M."/>
            <person name="Boedeker C."/>
            <person name="Pinto D."/>
            <person name="Vollmers J."/>
            <person name="Rivas-Marin E."/>
            <person name="Kohn T."/>
            <person name="Peeters S.H."/>
            <person name="Heuer A."/>
            <person name="Rast P."/>
            <person name="Oberbeckmann S."/>
            <person name="Bunk B."/>
            <person name="Jeske O."/>
            <person name="Meyerdierks A."/>
            <person name="Storesund J.E."/>
            <person name="Kallscheuer N."/>
            <person name="Luecker S."/>
            <person name="Lage O.M."/>
            <person name="Pohl T."/>
            <person name="Merkel B.J."/>
            <person name="Hornburger P."/>
            <person name="Mueller R.-W."/>
            <person name="Bruemmer F."/>
            <person name="Labrenz M."/>
            <person name="Spormann A.M."/>
            <person name="Op den Camp H."/>
            <person name="Overmann J."/>
            <person name="Amann R."/>
            <person name="Jetten M.S.M."/>
            <person name="Mascher T."/>
            <person name="Medema M.H."/>
            <person name="Devos D.P."/>
            <person name="Kaster A.-K."/>
            <person name="Ovreas L."/>
            <person name="Rohde M."/>
            <person name="Galperin M.Y."/>
            <person name="Jogler C."/>
        </authorList>
    </citation>
    <scope>NUCLEOTIDE SEQUENCE [LARGE SCALE GENOMIC DNA]</scope>
    <source>
        <strain evidence="3 4">Pla163</strain>
    </source>
</reference>